<dbReference type="AlphaFoldDB" id="A0A1I5KPE9"/>
<comment type="similarity">
    <text evidence="5 6">Belongs to the adenylate kinase family.</text>
</comment>
<feature type="binding site" evidence="5">
    <location>
        <position position="129"/>
    </location>
    <ligand>
        <name>AMP</name>
        <dbReference type="ChEBI" id="CHEBI:456215"/>
    </ligand>
</feature>
<evidence type="ECO:0000256" key="5">
    <source>
        <dbReference type="HAMAP-Rule" id="MF_00235"/>
    </source>
</evidence>
<dbReference type="NCBIfam" id="NF001381">
    <property type="entry name" value="PRK00279.1-3"/>
    <property type="match status" value="1"/>
</dbReference>
<dbReference type="NCBIfam" id="NF011104">
    <property type="entry name" value="PRK14531.1"/>
    <property type="match status" value="1"/>
</dbReference>
<comment type="function">
    <text evidence="5">Catalyzes the reversible transfer of the terminal phosphate group between ATP and AMP. Plays an important role in cellular energy homeostasis and in adenine nucleotide metabolism.</text>
</comment>
<dbReference type="GO" id="GO:0004017">
    <property type="term" value="F:AMP kinase activity"/>
    <property type="evidence" value="ECO:0007669"/>
    <property type="project" value="UniProtKB-UniRule"/>
</dbReference>
<comment type="pathway">
    <text evidence="5">Purine metabolism; AMP biosynthesis via salvage pathway; AMP from ADP: step 1/1.</text>
</comment>
<evidence type="ECO:0000256" key="1">
    <source>
        <dbReference type="ARBA" id="ARBA00022679"/>
    </source>
</evidence>
<dbReference type="STRING" id="1993.SAMN04489713_11090"/>
<dbReference type="InterPro" id="IPR033690">
    <property type="entry name" value="Adenylat_kinase_CS"/>
</dbReference>
<comment type="caution">
    <text evidence="5">Lacks conserved residue(s) required for the propagation of feature annotation.</text>
</comment>
<dbReference type="HAMAP" id="MF_00235">
    <property type="entry name" value="Adenylate_kinase_Adk"/>
    <property type="match status" value="1"/>
</dbReference>
<dbReference type="InParanoid" id="A0A1I5KPE9"/>
<dbReference type="PANTHER" id="PTHR23359">
    <property type="entry name" value="NUCLEOTIDE KINASE"/>
    <property type="match status" value="1"/>
</dbReference>
<comment type="subcellular location">
    <subcellularLocation>
        <location evidence="5 7">Cytoplasm</location>
    </subcellularLocation>
</comment>
<dbReference type="UniPathway" id="UPA00588">
    <property type="reaction ID" value="UER00649"/>
</dbReference>
<evidence type="ECO:0000256" key="3">
    <source>
        <dbReference type="ARBA" id="ARBA00022741"/>
    </source>
</evidence>
<dbReference type="RefSeq" id="WP_111829892.1">
    <property type="nucleotide sequence ID" value="NZ_CP083237.1"/>
</dbReference>
<feature type="binding site" evidence="5">
    <location>
        <begin position="10"/>
        <end position="15"/>
    </location>
    <ligand>
        <name>ATP</name>
        <dbReference type="ChEBI" id="CHEBI:30616"/>
    </ligand>
</feature>
<protein>
    <recommendedName>
        <fullName evidence="5 7">Adenylate kinase</fullName>
        <shortName evidence="5">AK</shortName>
        <ecNumber evidence="5 7">2.7.4.3</ecNumber>
    </recommendedName>
    <alternativeName>
        <fullName evidence="5">ATP-AMP transphosphorylase</fullName>
    </alternativeName>
    <alternativeName>
        <fullName evidence="5">ATP:AMP phosphotransferase</fullName>
    </alternativeName>
    <alternativeName>
        <fullName evidence="5">Adenylate monophosphate kinase</fullName>
    </alternativeName>
</protein>
<gene>
    <name evidence="5" type="primary">adk</name>
    <name evidence="8" type="ORF">SAMN04489713_11090</name>
</gene>
<dbReference type="CDD" id="cd01428">
    <property type="entry name" value="ADK"/>
    <property type="match status" value="1"/>
</dbReference>
<feature type="binding site" evidence="5">
    <location>
        <position position="127"/>
    </location>
    <ligand>
        <name>ATP</name>
        <dbReference type="ChEBI" id="CHEBI:30616"/>
    </ligand>
</feature>
<dbReference type="PRINTS" id="PR00094">
    <property type="entry name" value="ADENYLTKNASE"/>
</dbReference>
<organism evidence="8 9">
    <name type="scientific">Actinomadura madurae</name>
    <dbReference type="NCBI Taxonomy" id="1993"/>
    <lineage>
        <taxon>Bacteria</taxon>
        <taxon>Bacillati</taxon>
        <taxon>Actinomycetota</taxon>
        <taxon>Actinomycetes</taxon>
        <taxon>Streptosporangiales</taxon>
        <taxon>Thermomonosporaceae</taxon>
        <taxon>Actinomadura</taxon>
    </lineage>
</organism>
<dbReference type="PROSITE" id="PS00113">
    <property type="entry name" value="ADENYLATE_KINASE"/>
    <property type="match status" value="1"/>
</dbReference>
<dbReference type="FunCoup" id="A0A1I5KPE9">
    <property type="interactions" value="492"/>
</dbReference>
<accession>A0A1I5KPE9</accession>
<dbReference type="OrthoDB" id="9805030at2"/>
<dbReference type="GO" id="GO:0005737">
    <property type="term" value="C:cytoplasm"/>
    <property type="evidence" value="ECO:0007669"/>
    <property type="project" value="UniProtKB-SubCell"/>
</dbReference>
<keyword evidence="1 5" id="KW-0808">Transferase</keyword>
<comment type="domain">
    <text evidence="5">Consists of three domains, a large central CORE domain and two small peripheral domains, NMPbind and LID, which undergo movements during catalysis. The LID domain closes over the site of phosphoryl transfer upon ATP binding. Assembling and dissambling the active center during each catalytic cycle provides an effective means to prevent ATP hydrolysis.</text>
</comment>
<keyword evidence="2 5" id="KW-0545">Nucleotide biosynthesis</keyword>
<evidence type="ECO:0000256" key="6">
    <source>
        <dbReference type="RuleBase" id="RU003330"/>
    </source>
</evidence>
<feature type="binding site" evidence="5">
    <location>
        <position position="36"/>
    </location>
    <ligand>
        <name>AMP</name>
        <dbReference type="ChEBI" id="CHEBI:456215"/>
    </ligand>
</feature>
<feature type="binding site" evidence="5">
    <location>
        <position position="31"/>
    </location>
    <ligand>
        <name>AMP</name>
        <dbReference type="ChEBI" id="CHEBI:456215"/>
    </ligand>
</feature>
<sequence>MRLVLIGPPGAGKGTQAARLSRRLGVPHISTGDLFRDHLTLGTPLGRLAGKYLETGELVPDHVTADMVRRRLVRPDARRGFLLDGFPRTVRQAGELSAMLAAEDGDLDAVVEFTAPEDVVVERLLNRGRADDTEEVIRLRQRTYRERTAPLLSRYADILVTINAIGTVDEIARRVVEALSDARAAKRAP</sequence>
<keyword evidence="3 5" id="KW-0547">Nucleotide-binding</keyword>
<dbReference type="NCBIfam" id="NF011100">
    <property type="entry name" value="PRK14527.1"/>
    <property type="match status" value="1"/>
</dbReference>
<proteinExistence type="inferred from homology"/>
<feature type="binding site" evidence="5">
    <location>
        <begin position="57"/>
        <end position="59"/>
    </location>
    <ligand>
        <name>AMP</name>
        <dbReference type="ChEBI" id="CHEBI:456215"/>
    </ligand>
</feature>
<keyword evidence="4 5" id="KW-0418">Kinase</keyword>
<keyword evidence="5" id="KW-0963">Cytoplasm</keyword>
<dbReference type="EC" id="2.7.4.3" evidence="5 7"/>
<evidence type="ECO:0000313" key="9">
    <source>
        <dbReference type="Proteomes" id="UP000183413"/>
    </source>
</evidence>
<reference evidence="8 9" key="1">
    <citation type="submission" date="2016-10" db="EMBL/GenBank/DDBJ databases">
        <authorList>
            <person name="de Groot N.N."/>
        </authorList>
    </citation>
    <scope>NUCLEOTIDE SEQUENCE [LARGE SCALE GENOMIC DNA]</scope>
    <source>
        <strain evidence="8 9">DSM 43067</strain>
    </source>
</reference>
<name>A0A1I5KPE9_9ACTN</name>
<dbReference type="Gene3D" id="3.40.50.300">
    <property type="entry name" value="P-loop containing nucleotide triphosphate hydrolases"/>
    <property type="match status" value="1"/>
</dbReference>
<keyword evidence="9" id="KW-1185">Reference proteome</keyword>
<evidence type="ECO:0000256" key="2">
    <source>
        <dbReference type="ARBA" id="ARBA00022727"/>
    </source>
</evidence>
<feature type="binding site" evidence="5">
    <location>
        <begin position="85"/>
        <end position="88"/>
    </location>
    <ligand>
        <name>AMP</name>
        <dbReference type="ChEBI" id="CHEBI:456215"/>
    </ligand>
</feature>
<feature type="binding site" evidence="5">
    <location>
        <position position="140"/>
    </location>
    <ligand>
        <name>AMP</name>
        <dbReference type="ChEBI" id="CHEBI:456215"/>
    </ligand>
</feature>
<comment type="catalytic activity">
    <reaction evidence="5 7">
        <text>AMP + ATP = 2 ADP</text>
        <dbReference type="Rhea" id="RHEA:12973"/>
        <dbReference type="ChEBI" id="CHEBI:30616"/>
        <dbReference type="ChEBI" id="CHEBI:456215"/>
        <dbReference type="ChEBI" id="CHEBI:456216"/>
        <dbReference type="EC" id="2.7.4.3"/>
    </reaction>
</comment>
<dbReference type="Pfam" id="PF00406">
    <property type="entry name" value="ADK"/>
    <property type="match status" value="1"/>
</dbReference>
<dbReference type="GO" id="GO:0044209">
    <property type="term" value="P:AMP salvage"/>
    <property type="evidence" value="ECO:0007669"/>
    <property type="project" value="UniProtKB-UniRule"/>
</dbReference>
<evidence type="ECO:0000313" key="8">
    <source>
        <dbReference type="EMBL" id="SFO86934.1"/>
    </source>
</evidence>
<dbReference type="Proteomes" id="UP000183413">
    <property type="component" value="Unassembled WGS sequence"/>
</dbReference>
<dbReference type="GO" id="GO:0005524">
    <property type="term" value="F:ATP binding"/>
    <property type="evidence" value="ECO:0007669"/>
    <property type="project" value="UniProtKB-UniRule"/>
</dbReference>
<evidence type="ECO:0000256" key="7">
    <source>
        <dbReference type="RuleBase" id="RU003331"/>
    </source>
</evidence>
<feature type="region of interest" description="NMP" evidence="5">
    <location>
        <begin position="30"/>
        <end position="59"/>
    </location>
</feature>
<dbReference type="InterPro" id="IPR027417">
    <property type="entry name" value="P-loop_NTPase"/>
</dbReference>
<dbReference type="EMBL" id="FOVH01000010">
    <property type="protein sequence ID" value="SFO86934.1"/>
    <property type="molecule type" value="Genomic_DNA"/>
</dbReference>
<dbReference type="SUPFAM" id="SSF52540">
    <property type="entry name" value="P-loop containing nucleoside triphosphate hydrolases"/>
    <property type="match status" value="1"/>
</dbReference>
<feature type="binding site" evidence="5">
    <location>
        <position position="166"/>
    </location>
    <ligand>
        <name>ATP</name>
        <dbReference type="ChEBI" id="CHEBI:30616"/>
    </ligand>
</feature>
<evidence type="ECO:0000256" key="4">
    <source>
        <dbReference type="ARBA" id="ARBA00022777"/>
    </source>
</evidence>
<dbReference type="InterPro" id="IPR000850">
    <property type="entry name" value="Adenylat/UMP-CMP_kin"/>
</dbReference>
<dbReference type="GeneID" id="99650626"/>
<feature type="binding site" evidence="5">
    <location>
        <position position="92"/>
    </location>
    <ligand>
        <name>AMP</name>
        <dbReference type="ChEBI" id="CHEBI:456215"/>
    </ligand>
</feature>
<keyword evidence="5 7" id="KW-0067">ATP-binding</keyword>
<comment type="subunit">
    <text evidence="5 7">Monomer.</text>
</comment>